<accession>X1DCP1</accession>
<organism evidence="1">
    <name type="scientific">marine sediment metagenome</name>
    <dbReference type="NCBI Taxonomy" id="412755"/>
    <lineage>
        <taxon>unclassified sequences</taxon>
        <taxon>metagenomes</taxon>
        <taxon>ecological metagenomes</taxon>
    </lineage>
</organism>
<dbReference type="EMBL" id="BARU01004086">
    <property type="protein sequence ID" value="GAH18556.1"/>
    <property type="molecule type" value="Genomic_DNA"/>
</dbReference>
<evidence type="ECO:0000313" key="1">
    <source>
        <dbReference type="EMBL" id="GAH18556.1"/>
    </source>
</evidence>
<comment type="caution">
    <text evidence="1">The sequence shown here is derived from an EMBL/GenBank/DDBJ whole genome shotgun (WGS) entry which is preliminary data.</text>
</comment>
<dbReference type="AlphaFoldDB" id="X1DCP1"/>
<feature type="non-terminal residue" evidence="1">
    <location>
        <position position="64"/>
    </location>
</feature>
<protein>
    <submittedName>
        <fullName evidence="1">Uncharacterized protein</fullName>
    </submittedName>
</protein>
<gene>
    <name evidence="1" type="ORF">S03H2_08415</name>
</gene>
<reference evidence="1" key="1">
    <citation type="journal article" date="2014" name="Front. Microbiol.">
        <title>High frequency of phylogenetically diverse reductive dehalogenase-homologous genes in deep subseafloor sedimentary metagenomes.</title>
        <authorList>
            <person name="Kawai M."/>
            <person name="Futagami T."/>
            <person name="Toyoda A."/>
            <person name="Takaki Y."/>
            <person name="Nishi S."/>
            <person name="Hori S."/>
            <person name="Arai W."/>
            <person name="Tsubouchi T."/>
            <person name="Morono Y."/>
            <person name="Uchiyama I."/>
            <person name="Ito T."/>
            <person name="Fujiyama A."/>
            <person name="Inagaki F."/>
            <person name="Takami H."/>
        </authorList>
    </citation>
    <scope>NUCLEOTIDE SEQUENCE</scope>
    <source>
        <strain evidence="1">Expedition CK06-06</strain>
    </source>
</reference>
<sequence>MAEKPGKQDKHKQKELDRENLARIKSLLPPSACACLGFALSTNRSPMLGLNKRNIEVNRIHSLP</sequence>
<proteinExistence type="predicted"/>
<name>X1DCP1_9ZZZZ</name>